<feature type="transmembrane region" description="Helical" evidence="1">
    <location>
        <begin position="134"/>
        <end position="152"/>
    </location>
</feature>
<dbReference type="PANTHER" id="PTHR34989">
    <property type="entry name" value="PROTEIN HDED"/>
    <property type="match status" value="1"/>
</dbReference>
<comment type="caution">
    <text evidence="2">The sequence shown here is derived from an EMBL/GenBank/DDBJ whole genome shotgun (WGS) entry which is preliminary data.</text>
</comment>
<feature type="transmembrane region" description="Helical" evidence="1">
    <location>
        <begin position="51"/>
        <end position="73"/>
    </location>
</feature>
<keyword evidence="1" id="KW-0472">Membrane</keyword>
<dbReference type="GO" id="GO:0005886">
    <property type="term" value="C:plasma membrane"/>
    <property type="evidence" value="ECO:0007669"/>
    <property type="project" value="TreeGrafter"/>
</dbReference>
<organism evidence="2">
    <name type="scientific">Desulfobacca acetoxidans</name>
    <dbReference type="NCBI Taxonomy" id="60893"/>
    <lineage>
        <taxon>Bacteria</taxon>
        <taxon>Pseudomonadati</taxon>
        <taxon>Thermodesulfobacteriota</taxon>
        <taxon>Desulfobaccia</taxon>
        <taxon>Desulfobaccales</taxon>
        <taxon>Desulfobaccaceae</taxon>
        <taxon>Desulfobacca</taxon>
    </lineage>
</organism>
<accession>A0A7V6DP33</accession>
<sequence>MMNETPQPLVGLYGYSLEDFQKNRGWFLALGILLIIGGTLAIIYDVAATLLSVLFFGWLLIIVGAIEAIQSFWQPRWGGFFLHLIIGILAVVVGFHLVSSPIQGALVLTLIMAIYFLVIGIIRIITAIALRFPGWGWVLFSGLVTFILGILIKSQWPATGLWVIGLFIGIDLIFSGWAYVMLSIAAGKTPPVQGTAV</sequence>
<dbReference type="PANTHER" id="PTHR34989:SF1">
    <property type="entry name" value="PROTEIN HDED"/>
    <property type="match status" value="1"/>
</dbReference>
<proteinExistence type="predicted"/>
<evidence type="ECO:0000313" key="2">
    <source>
        <dbReference type="EMBL" id="HHS28769.1"/>
    </source>
</evidence>
<keyword evidence="1" id="KW-1133">Transmembrane helix</keyword>
<feature type="transmembrane region" description="Helical" evidence="1">
    <location>
        <begin position="25"/>
        <end position="44"/>
    </location>
</feature>
<dbReference type="InterPro" id="IPR005325">
    <property type="entry name" value="DUF308_memb"/>
</dbReference>
<evidence type="ECO:0000256" key="1">
    <source>
        <dbReference type="SAM" id="Phobius"/>
    </source>
</evidence>
<dbReference type="AlphaFoldDB" id="A0A7V6DP33"/>
<gene>
    <name evidence="2" type="ORF">ENV52_03590</name>
</gene>
<dbReference type="Pfam" id="PF03729">
    <property type="entry name" value="DUF308"/>
    <property type="match status" value="1"/>
</dbReference>
<feature type="transmembrane region" description="Helical" evidence="1">
    <location>
        <begin position="105"/>
        <end position="128"/>
    </location>
</feature>
<dbReference type="InterPro" id="IPR052712">
    <property type="entry name" value="Acid_resist_chaperone_HdeD"/>
</dbReference>
<dbReference type="EMBL" id="DTGR01000051">
    <property type="protein sequence ID" value="HHS28769.1"/>
    <property type="molecule type" value="Genomic_DNA"/>
</dbReference>
<feature type="transmembrane region" description="Helical" evidence="1">
    <location>
        <begin position="79"/>
        <end position="98"/>
    </location>
</feature>
<feature type="transmembrane region" description="Helical" evidence="1">
    <location>
        <begin position="159"/>
        <end position="180"/>
    </location>
</feature>
<protein>
    <submittedName>
        <fullName evidence="2">HdeD family acid-resistance protein</fullName>
    </submittedName>
</protein>
<keyword evidence="1" id="KW-0812">Transmembrane</keyword>
<reference evidence="2" key="1">
    <citation type="journal article" date="2020" name="mSystems">
        <title>Genome- and Community-Level Interaction Insights into Carbon Utilization and Element Cycling Functions of Hydrothermarchaeota in Hydrothermal Sediment.</title>
        <authorList>
            <person name="Zhou Z."/>
            <person name="Liu Y."/>
            <person name="Xu W."/>
            <person name="Pan J."/>
            <person name="Luo Z.H."/>
            <person name="Li M."/>
        </authorList>
    </citation>
    <scope>NUCLEOTIDE SEQUENCE [LARGE SCALE GENOMIC DNA]</scope>
    <source>
        <strain evidence="2">SpSt-767</strain>
    </source>
</reference>
<name>A0A7V6DP33_9BACT</name>